<dbReference type="InterPro" id="IPR007123">
    <property type="entry name" value="Gelsolin-like_dom"/>
</dbReference>
<dbReference type="InterPro" id="IPR006896">
    <property type="entry name" value="Sec23/24_trunk_dom"/>
</dbReference>
<dbReference type="CDD" id="cd01479">
    <property type="entry name" value="Sec24-like"/>
    <property type="match status" value="1"/>
</dbReference>
<dbReference type="FunFam" id="2.30.30.380:FF:000003">
    <property type="entry name" value="SEC24 homolog D, COPII coat complex component"/>
    <property type="match status" value="1"/>
</dbReference>
<evidence type="ECO:0000259" key="9">
    <source>
        <dbReference type="Pfam" id="PF00626"/>
    </source>
</evidence>
<evidence type="ECO:0000259" key="11">
    <source>
        <dbReference type="Pfam" id="PF04811"/>
    </source>
</evidence>
<dbReference type="InterPro" id="IPR036465">
    <property type="entry name" value="vWFA_dom_sf"/>
</dbReference>
<reference evidence="15" key="1">
    <citation type="journal article" date="2014" name="Science">
        <title>Nonhuman genetics. Genomic basis for the convergent evolution of electric organs.</title>
        <authorList>
            <person name="Gallant J.R."/>
            <person name="Traeger L.L."/>
            <person name="Volkening J.D."/>
            <person name="Moffett H."/>
            <person name="Chen P.H."/>
            <person name="Novina C.D."/>
            <person name="Phillips G.N.Jr."/>
            <person name="Anand R."/>
            <person name="Wells G.B."/>
            <person name="Pinch M."/>
            <person name="Guth R."/>
            <person name="Unguez G.A."/>
            <person name="Albert J.S."/>
            <person name="Zakon H.H."/>
            <person name="Samanta M.P."/>
            <person name="Sussman M.R."/>
        </authorList>
    </citation>
    <scope>NUCLEOTIDE SEQUENCE [LARGE SCALE GENOMIC DNA]</scope>
</reference>
<feature type="region of interest" description="Disordered" evidence="8">
    <location>
        <begin position="1"/>
        <end position="343"/>
    </location>
</feature>
<evidence type="ECO:0000313" key="14">
    <source>
        <dbReference type="Ensembl" id="ENSEEEP00000017376.2"/>
    </source>
</evidence>
<evidence type="ECO:0000256" key="1">
    <source>
        <dbReference type="ARBA" id="ARBA00004299"/>
    </source>
</evidence>
<dbReference type="Gene3D" id="3.40.20.10">
    <property type="entry name" value="Severin"/>
    <property type="match status" value="1"/>
</dbReference>
<dbReference type="InterPro" id="IPR029006">
    <property type="entry name" value="ADF-H/Gelsolin-like_dom_sf"/>
</dbReference>
<dbReference type="Pfam" id="PF04815">
    <property type="entry name" value="Sec23_helical"/>
    <property type="match status" value="1"/>
</dbReference>
<organism evidence="14 15">
    <name type="scientific">Electrophorus electricus</name>
    <name type="common">Electric eel</name>
    <name type="synonym">Gymnotus electricus</name>
    <dbReference type="NCBI Taxonomy" id="8005"/>
    <lineage>
        <taxon>Eukaryota</taxon>
        <taxon>Metazoa</taxon>
        <taxon>Chordata</taxon>
        <taxon>Craniata</taxon>
        <taxon>Vertebrata</taxon>
        <taxon>Euteleostomi</taxon>
        <taxon>Actinopterygii</taxon>
        <taxon>Neopterygii</taxon>
        <taxon>Teleostei</taxon>
        <taxon>Ostariophysi</taxon>
        <taxon>Gymnotiformes</taxon>
        <taxon>Gymnotoidei</taxon>
        <taxon>Gymnotidae</taxon>
        <taxon>Electrophorus</taxon>
    </lineage>
</organism>
<feature type="compositionally biased region" description="Low complexity" evidence="8">
    <location>
        <begin position="70"/>
        <end position="89"/>
    </location>
</feature>
<evidence type="ECO:0000256" key="7">
    <source>
        <dbReference type="ARBA" id="ARBA00023329"/>
    </source>
</evidence>
<reference evidence="14" key="5">
    <citation type="submission" date="2025-09" db="UniProtKB">
        <authorList>
            <consortium name="Ensembl"/>
        </authorList>
    </citation>
    <scope>IDENTIFICATION</scope>
</reference>
<sequence length="1112" mass="121036">MNVNQQPHMASPYGQPQSGYQGYQQTGYGNQHVPGGYPTPYAPYNGPASTYQPGPPTIFIPSAPPTVSQASASAAYTPSAPSSFAPSSAVHSQPLPPDSVAQTAPQPFYGAPPTPPQPFPGAAPPFSAAGPAQPPAPPLGSQQSFSQAHPPSQPQFTSAPPPVSTASYGGPPPTTQASHPRAPPLTSQPSTFSGGPPPTSSPSQYPQPMPQQPPVSQPNPFHSGPPQPTTAAGFPPQGGPPLRVPHPGVQGPPMTSQGPPTSQTNHVAPPQPGMLPGPPPVNMAGPPAQPSMQGYPPQQNGAFGQVRGPQPGYVGQYPGQQSYVAQPPAQAPAPAPKRLDPDSIPSPIQVIEDDKLNKGNEPFVTGVRGQVPPLVTTKFQVKDQGNASPRFIRCTAYNMPCTSDMAKQSQVPLAAVIKPLATLPLDENGPYIVDHGESGPIRCNRCKAYMCPYMQFIEGGRRFQCGFCSCVTEVPPHYFQHLDHTGKRVDCYDRPELSMGSYEFLATVDYCKNNKIPQPPAFIFLIDVSYNAVKNGMVAIVCQELKTLLDYLPRENPNVASNIRVGFVTYNKVLHFYNVKASLAQPQMMVVSDVADMFVPLLDGFLVNVAESRVVIESLLDQIPDMFADTRETETVFGPVIQAGLEALKAADCAGKLFVFHSSLPIAEAPGKLKNREDKKLVGTDKEKSLFQAQVSFYSNLAKECVAQGCCVDLFLFPNQYVDVATLGVVPTSTGGSIYKYTYFQGQADQERFLNDLRKDVQKQMGFDAVMRVRTSTGIRPTDFFGSFYMSNTTDVELAGLDCDKTVTVEFKHDDKLSEETGALMQCAVLYTSCSGQRRLRVHNMAVNCCTQLADLYRNCETDTIINYFAKYAYRGVLNNPTKNVRDSLINQCAQILACYRKNCASPSSAGQLILPECMKLLPVYLNCVLKSDILHPGADISLDDRAYLRQLVSAMDVAESHAFFYPRLLPVHKLNVEGNALPVAVRDSEERLSKGGVYLLETGLNLFLWVGANAQQELLQNIFGAPAFSQIDPNMTSLPILDNPYSKRLREIIESFRAQRSRYMKLMVVKQEDKLELIFKHFLVEDKNNSGGASYVDFLCHMHKEIRQLLS</sequence>
<dbReference type="InterPro" id="IPR012990">
    <property type="entry name" value="Beta-sandwich_Sec23_24"/>
</dbReference>
<evidence type="ECO:0000313" key="15">
    <source>
        <dbReference type="Proteomes" id="UP000314983"/>
    </source>
</evidence>
<feature type="compositionally biased region" description="Pro residues" evidence="8">
    <location>
        <begin position="269"/>
        <end position="281"/>
    </location>
</feature>
<evidence type="ECO:0000256" key="2">
    <source>
        <dbReference type="ARBA" id="ARBA00004397"/>
    </source>
</evidence>
<dbReference type="Pfam" id="PF04811">
    <property type="entry name" value="Sec23_trunk"/>
    <property type="match status" value="1"/>
</dbReference>
<dbReference type="GO" id="GO:0070971">
    <property type="term" value="C:endoplasmic reticulum exit site"/>
    <property type="evidence" value="ECO:0007669"/>
    <property type="project" value="TreeGrafter"/>
</dbReference>
<dbReference type="SUPFAM" id="SSF82919">
    <property type="entry name" value="Zn-finger domain of Sec23/24"/>
    <property type="match status" value="1"/>
</dbReference>
<dbReference type="Gene3D" id="2.30.30.380">
    <property type="entry name" value="Zn-finger domain of Sec23/24"/>
    <property type="match status" value="1"/>
</dbReference>
<dbReference type="InterPro" id="IPR050550">
    <property type="entry name" value="SEC23_SEC24_subfamily"/>
</dbReference>
<dbReference type="InterPro" id="IPR036174">
    <property type="entry name" value="Znf_Sec23_Sec24_sf"/>
</dbReference>
<gene>
    <name evidence="14" type="primary">sec24c</name>
</gene>
<dbReference type="Gene3D" id="2.60.40.1670">
    <property type="entry name" value="beta-sandwich domain of Sec23/24"/>
    <property type="match status" value="1"/>
</dbReference>
<dbReference type="InterPro" id="IPR006900">
    <property type="entry name" value="Sec23/24_helical_dom"/>
</dbReference>
<dbReference type="GO" id="GO:0000149">
    <property type="term" value="F:SNARE binding"/>
    <property type="evidence" value="ECO:0007669"/>
    <property type="project" value="TreeGrafter"/>
</dbReference>
<dbReference type="InterPro" id="IPR006895">
    <property type="entry name" value="Znf_Sec23_Sec24"/>
</dbReference>
<evidence type="ECO:0000259" key="10">
    <source>
        <dbReference type="Pfam" id="PF04810"/>
    </source>
</evidence>
<dbReference type="InterPro" id="IPR036180">
    <property type="entry name" value="Gelsolin-like_dom_sf"/>
</dbReference>
<feature type="compositionally biased region" description="Polar residues" evidence="8">
    <location>
        <begin position="253"/>
        <end position="266"/>
    </location>
</feature>
<dbReference type="GeneTree" id="ENSGT00950000182924"/>
<keyword evidence="5" id="KW-0813">Transport</keyword>
<dbReference type="Proteomes" id="UP000314983">
    <property type="component" value="Chromosome 14"/>
</dbReference>
<dbReference type="InterPro" id="IPR036175">
    <property type="entry name" value="Sec23/24_helical_dom_sf"/>
</dbReference>
<dbReference type="InterPro" id="IPR041742">
    <property type="entry name" value="Sec24-like_trunk_dom"/>
</dbReference>
<feature type="compositionally biased region" description="Pro residues" evidence="8">
    <location>
        <begin position="195"/>
        <end position="228"/>
    </location>
</feature>
<comment type="similarity">
    <text evidence="4">Belongs to the SEC23/SEC24 family. SEC24 subfamily.</text>
</comment>
<dbReference type="GO" id="GO:0030127">
    <property type="term" value="C:COPII vesicle coat"/>
    <property type="evidence" value="ECO:0007669"/>
    <property type="project" value="InterPro"/>
</dbReference>
<dbReference type="FunFam" id="3.40.50.410:FF:000020">
    <property type="entry name" value="protein transport protein Sec24D isoform X1"/>
    <property type="match status" value="1"/>
</dbReference>
<dbReference type="GO" id="GO:0006886">
    <property type="term" value="P:intracellular protein transport"/>
    <property type="evidence" value="ECO:0007669"/>
    <property type="project" value="InterPro"/>
</dbReference>
<evidence type="ECO:0000256" key="5">
    <source>
        <dbReference type="ARBA" id="ARBA00022448"/>
    </source>
</evidence>
<evidence type="ECO:0000259" key="13">
    <source>
        <dbReference type="Pfam" id="PF08033"/>
    </source>
</evidence>
<dbReference type="GO" id="GO:0090110">
    <property type="term" value="P:COPII-coated vesicle cargo loading"/>
    <property type="evidence" value="ECO:0007669"/>
    <property type="project" value="TreeGrafter"/>
</dbReference>
<feature type="compositionally biased region" description="Polar residues" evidence="8">
    <location>
        <begin position="140"/>
        <end position="158"/>
    </location>
</feature>
<feature type="compositionally biased region" description="Low complexity" evidence="8">
    <location>
        <begin position="308"/>
        <end position="328"/>
    </location>
</feature>
<feature type="compositionally biased region" description="Pro residues" evidence="8">
    <location>
        <begin position="53"/>
        <end position="64"/>
    </location>
</feature>
<feature type="domain" description="Zinc finger Sec23/Sec24-type" evidence="10">
    <location>
        <begin position="440"/>
        <end position="478"/>
    </location>
</feature>
<dbReference type="Ensembl" id="ENSEEET00000017573.2">
    <property type="protein sequence ID" value="ENSEEEP00000017376.2"/>
    <property type="gene ID" value="ENSEEEG00000007651.2"/>
</dbReference>
<feature type="domain" description="Sec23/Sec24 beta-sandwich" evidence="13">
    <location>
        <begin position="766"/>
        <end position="849"/>
    </location>
</feature>
<evidence type="ECO:0000256" key="6">
    <source>
        <dbReference type="ARBA" id="ARBA00022927"/>
    </source>
</evidence>
<dbReference type="AlphaFoldDB" id="A0A4W4F177"/>
<feature type="domain" description="Gelsolin-like" evidence="9">
    <location>
        <begin position="981"/>
        <end position="1054"/>
    </location>
</feature>
<dbReference type="GO" id="GO:0005829">
    <property type="term" value="C:cytosol"/>
    <property type="evidence" value="ECO:0007669"/>
    <property type="project" value="UniProtKB-SubCell"/>
</dbReference>
<dbReference type="PANTHER" id="PTHR13803">
    <property type="entry name" value="SEC24-RELATED PROTEIN"/>
    <property type="match status" value="1"/>
</dbReference>
<reference evidence="14" key="3">
    <citation type="submission" date="2020-05" db="EMBL/GenBank/DDBJ databases">
        <title>Electrophorus electricus (electric eel) genome, fEleEle1, primary haplotype.</title>
        <authorList>
            <person name="Myers G."/>
            <person name="Meyer A."/>
            <person name="Fedrigo O."/>
            <person name="Formenti G."/>
            <person name="Rhie A."/>
            <person name="Tracey A."/>
            <person name="Sims Y."/>
            <person name="Jarvis E.D."/>
        </authorList>
    </citation>
    <scope>NUCLEOTIDE SEQUENCE [LARGE SCALE GENOMIC DNA]</scope>
</reference>
<keyword evidence="6" id="KW-0653">Protein transport</keyword>
<dbReference type="Gene3D" id="3.40.50.410">
    <property type="entry name" value="von Willebrand factor, type A domain"/>
    <property type="match status" value="1"/>
</dbReference>
<feature type="domain" description="Sec23/Sec24 helical" evidence="12">
    <location>
        <begin position="862"/>
        <end position="961"/>
    </location>
</feature>
<feature type="compositionally biased region" description="Low complexity" evidence="8">
    <location>
        <begin position="11"/>
        <end position="29"/>
    </location>
</feature>
<dbReference type="Pfam" id="PF08033">
    <property type="entry name" value="Sec23_BS"/>
    <property type="match status" value="1"/>
</dbReference>
<dbReference type="Pfam" id="PF00626">
    <property type="entry name" value="Gelsolin"/>
    <property type="match status" value="1"/>
</dbReference>
<dbReference type="Gene3D" id="1.20.120.730">
    <property type="entry name" value="Sec23/Sec24 helical domain"/>
    <property type="match status" value="1"/>
</dbReference>
<feature type="compositionally biased region" description="Pro residues" evidence="8">
    <location>
        <begin position="110"/>
        <end position="123"/>
    </location>
</feature>
<comment type="subcellular location">
    <subcellularLocation>
        <location evidence="3">Cytoplasm</location>
        <location evidence="3">Cytosol</location>
    </subcellularLocation>
    <subcellularLocation>
        <location evidence="1">Cytoplasmic vesicle</location>
        <location evidence="1">COPII-coated vesicle membrane</location>
        <topology evidence="1">Peripheral membrane protein</topology>
        <orientation evidence="1">Cytoplasmic side</orientation>
    </subcellularLocation>
    <subcellularLocation>
        <location evidence="2">Endoplasmic reticulum membrane</location>
        <topology evidence="2">Peripheral membrane protein</topology>
        <orientation evidence="2">Cytoplasmic side</orientation>
    </subcellularLocation>
</comment>
<evidence type="ECO:0000256" key="4">
    <source>
        <dbReference type="ARBA" id="ARBA00008334"/>
    </source>
</evidence>
<dbReference type="SUPFAM" id="SSF81995">
    <property type="entry name" value="beta-sandwich domain of Sec23/24"/>
    <property type="match status" value="1"/>
</dbReference>
<dbReference type="Pfam" id="PF04810">
    <property type="entry name" value="zf-Sec23_Sec24"/>
    <property type="match status" value="1"/>
</dbReference>
<protein>
    <recommendedName>
        <fullName evidence="16">Protein transport protein Sec24C</fullName>
    </recommendedName>
</protein>
<evidence type="ECO:0000256" key="3">
    <source>
        <dbReference type="ARBA" id="ARBA00004514"/>
    </source>
</evidence>
<reference evidence="14" key="4">
    <citation type="submission" date="2025-08" db="UniProtKB">
        <authorList>
            <consortium name="Ensembl"/>
        </authorList>
    </citation>
    <scope>IDENTIFICATION</scope>
</reference>
<feature type="domain" description="Sec23/Sec24 trunk" evidence="11">
    <location>
        <begin position="517"/>
        <end position="761"/>
    </location>
</feature>
<dbReference type="SUPFAM" id="SSF82754">
    <property type="entry name" value="C-terminal, gelsolin-like domain of Sec23/24"/>
    <property type="match status" value="1"/>
</dbReference>
<reference evidence="15" key="2">
    <citation type="journal article" date="2017" name="Sci. Adv.">
        <title>A tail of two voltages: Proteomic comparison of the three electric organs of the electric eel.</title>
        <authorList>
            <person name="Traeger L.L."/>
            <person name="Sabat G."/>
            <person name="Barrett-Wilt G.A."/>
            <person name="Wells G.B."/>
            <person name="Sussman M.R."/>
        </authorList>
    </citation>
    <scope>NUCLEOTIDE SEQUENCE [LARGE SCALE GENOMIC DNA]</scope>
</reference>
<accession>A0A4W4F177</accession>
<dbReference type="GO" id="GO:0005789">
    <property type="term" value="C:endoplasmic reticulum membrane"/>
    <property type="evidence" value="ECO:0007669"/>
    <property type="project" value="UniProtKB-SubCell"/>
</dbReference>
<dbReference type="SUPFAM" id="SSF53300">
    <property type="entry name" value="vWA-like"/>
    <property type="match status" value="1"/>
</dbReference>
<keyword evidence="7" id="KW-0968">Cytoplasmic vesicle</keyword>
<evidence type="ECO:0000259" key="12">
    <source>
        <dbReference type="Pfam" id="PF04815"/>
    </source>
</evidence>
<name>A0A4W4F177_ELEEL</name>
<evidence type="ECO:0008006" key="16">
    <source>
        <dbReference type="Google" id="ProtNLM"/>
    </source>
</evidence>
<evidence type="ECO:0000256" key="8">
    <source>
        <dbReference type="SAM" id="MobiDB-lite"/>
    </source>
</evidence>
<keyword evidence="15" id="KW-1185">Reference proteome</keyword>
<proteinExistence type="inferred from homology"/>
<dbReference type="GO" id="GO:0008270">
    <property type="term" value="F:zinc ion binding"/>
    <property type="evidence" value="ECO:0007669"/>
    <property type="project" value="InterPro"/>
</dbReference>
<dbReference type="PANTHER" id="PTHR13803:SF5">
    <property type="entry name" value="PROTEIN TRANSPORT PROTEIN SEC24C"/>
    <property type="match status" value="1"/>
</dbReference>
<dbReference type="SUPFAM" id="SSF81811">
    <property type="entry name" value="Helical domain of Sec23/24"/>
    <property type="match status" value="1"/>
</dbReference>